<dbReference type="InParanoid" id="I7M999"/>
<dbReference type="EMBL" id="GG662605">
    <property type="protein sequence ID" value="EAS01181.1"/>
    <property type="molecule type" value="Genomic_DNA"/>
</dbReference>
<feature type="coiled-coil region" evidence="1">
    <location>
        <begin position="164"/>
        <end position="224"/>
    </location>
</feature>
<feature type="region of interest" description="Disordered" evidence="2">
    <location>
        <begin position="580"/>
        <end position="614"/>
    </location>
</feature>
<reference evidence="4" key="1">
    <citation type="journal article" date="2006" name="PLoS Biol.">
        <title>Macronuclear genome sequence of the ciliate Tetrahymena thermophila, a model eukaryote.</title>
        <authorList>
            <person name="Eisen J.A."/>
            <person name="Coyne R.S."/>
            <person name="Wu M."/>
            <person name="Wu D."/>
            <person name="Thiagarajan M."/>
            <person name="Wortman J.R."/>
            <person name="Badger J.H."/>
            <person name="Ren Q."/>
            <person name="Amedeo P."/>
            <person name="Jones K.M."/>
            <person name="Tallon L.J."/>
            <person name="Delcher A.L."/>
            <person name="Salzberg S.L."/>
            <person name="Silva J.C."/>
            <person name="Haas B.J."/>
            <person name="Majoros W.H."/>
            <person name="Farzad M."/>
            <person name="Carlton J.M."/>
            <person name="Smith R.K. Jr."/>
            <person name="Garg J."/>
            <person name="Pearlman R.E."/>
            <person name="Karrer K.M."/>
            <person name="Sun L."/>
            <person name="Manning G."/>
            <person name="Elde N.C."/>
            <person name="Turkewitz A.P."/>
            <person name="Asai D.J."/>
            <person name="Wilkes D.E."/>
            <person name="Wang Y."/>
            <person name="Cai H."/>
            <person name="Collins K."/>
            <person name="Stewart B.A."/>
            <person name="Lee S.R."/>
            <person name="Wilamowska K."/>
            <person name="Weinberg Z."/>
            <person name="Ruzzo W.L."/>
            <person name="Wloga D."/>
            <person name="Gaertig J."/>
            <person name="Frankel J."/>
            <person name="Tsao C.-C."/>
            <person name="Gorovsky M.A."/>
            <person name="Keeling P.J."/>
            <person name="Waller R.F."/>
            <person name="Patron N.J."/>
            <person name="Cherry J.M."/>
            <person name="Stover N.A."/>
            <person name="Krieger C.J."/>
            <person name="del Toro C."/>
            <person name="Ryder H.F."/>
            <person name="Williamson S.C."/>
            <person name="Barbeau R.A."/>
            <person name="Hamilton E.P."/>
            <person name="Orias E."/>
        </authorList>
    </citation>
    <scope>NUCLEOTIDE SEQUENCE [LARGE SCALE GENOMIC DNA]</scope>
    <source>
        <strain evidence="4">SB210</strain>
    </source>
</reference>
<feature type="coiled-coil region" evidence="1">
    <location>
        <begin position="977"/>
        <end position="1004"/>
    </location>
</feature>
<dbReference type="KEGG" id="tet:TTHERM_00317450"/>
<sequence>MAICSKCKQNSHFTVKDAQQICGRCGATTTIAKLQTEDFKGIKIQKHYISEKREKKVAEDKSVIKHIEDNWGIYLEAFQRALRESVRTIKMKLNLGDDFEEKAKYYWLEYLKVFHENDIPLVSFFTTLRQGNYQMKDDKKTKQDSDKLQIQEAEHDSQQKGFKKKLYESKYQQKKSSLAKIQKEDIEEEYSQEDSFDQNDQNFIEKILKQKSTQEQQKKILEENDDINEIFRFFEDSQRANFELEQQQQILDIDQQGQGQTGKAEGSNIFNDPLLEMLGKQKPTGSQNDANYLATATFTNQKKLRSAQAEKQQKFKQELQGVMNNEMKQYQLQQQQQQQLEQKKKKRRRMKGRLNYIENMEECGKNYFMLVLERSEDYVQSLYNGFRSAYLHMLYLQEKEFNPLKRIRKLKGNSKGFQISKSFILKLIEKRKIPFAKKYDKIDIFHLIWAWDWAEFVSQQSTIQFNLKDDIQLLYDYLDRMFQIICKQLKEHQNIESELNKSKQQFQRTKKLNEIKQKLINKSKEIKENNKKGYLSGDEEDDQGGINEVLSKFKYENTPKLKQPKPNLAAELALEPLDLNQTTVPDDQQNLNPPRKGSNNPVNQNLKKSDEHVDQEKEIEELEFQFDRFQQRRVINLDEEQLQTLSIILEEILKERDILCNQLQKPVNPLFEDPSEPKKSKKLRKSDAIISLEYYLIPTIIYISLYSIGETYTPRDINIWIKNGLFAYNLGIAPFIKIQDSKVYWLYPQSIPSSTFIRQTAKKFVAMTNHSLNVSKKRILRQSLKLISDFGLPLEWACMIYQICVRLYKDKQDKELSASDEFDCDIVVSTSLIILLKMIYGLNDEMFGVLLNNEILEEAKEYLNERQYSFLKSIIKSFENTKFKRTNDFYSKVPPFKQVAFNIQQCIVEQKQEQVLDLTSYKQIINLSYNNLIILLQSFVDRHKLLKVHQKMKNNALTQNQQSQLSYQLMQGNKSAIKSQKMTQQAAQLQYDELEDEIQYIKQMRSHLPKLNKQNTLEDGKQKQSKENLEELPFFQSVFTQSENSQKQHSQLASQNKEDQLEPTFSVNKNFEFSQKSTKEYKFSSLLNSDLEYITNKAIKQGNTSAPPCYDYEIEKSYETNSMTLPNELKFVVDKLSIYTGEETSKMLHYLERIEGKIYKLVKKNTKNSVTPHGVFLQMISKNIDKNQKNSE</sequence>
<dbReference type="AlphaFoldDB" id="I7M999"/>
<dbReference type="RefSeq" id="XP_001021426.1">
    <property type="nucleotide sequence ID" value="XM_001021426.1"/>
</dbReference>
<keyword evidence="1" id="KW-0175">Coiled coil</keyword>
<feature type="compositionally biased region" description="Polar residues" evidence="2">
    <location>
        <begin position="581"/>
        <end position="606"/>
    </location>
</feature>
<keyword evidence="4" id="KW-1185">Reference proteome</keyword>
<dbReference type="Proteomes" id="UP000009168">
    <property type="component" value="Unassembled WGS sequence"/>
</dbReference>
<dbReference type="HOGENOM" id="CLU_271757_0_0_1"/>
<evidence type="ECO:0000313" key="3">
    <source>
        <dbReference type="EMBL" id="EAS01181.1"/>
    </source>
</evidence>
<feature type="coiled-coil region" evidence="1">
    <location>
        <begin position="492"/>
        <end position="532"/>
    </location>
</feature>
<protein>
    <submittedName>
        <fullName evidence="3">Uncharacterized protein</fullName>
    </submittedName>
</protein>
<evidence type="ECO:0000256" key="1">
    <source>
        <dbReference type="SAM" id="Coils"/>
    </source>
</evidence>
<dbReference type="STRING" id="312017.I7M999"/>
<feature type="coiled-coil region" evidence="1">
    <location>
        <begin position="323"/>
        <end position="353"/>
    </location>
</feature>
<dbReference type="GeneID" id="7838307"/>
<organism evidence="3 4">
    <name type="scientific">Tetrahymena thermophila (strain SB210)</name>
    <dbReference type="NCBI Taxonomy" id="312017"/>
    <lineage>
        <taxon>Eukaryota</taxon>
        <taxon>Sar</taxon>
        <taxon>Alveolata</taxon>
        <taxon>Ciliophora</taxon>
        <taxon>Intramacronucleata</taxon>
        <taxon>Oligohymenophorea</taxon>
        <taxon>Hymenostomatida</taxon>
        <taxon>Tetrahymenina</taxon>
        <taxon>Tetrahymenidae</taxon>
        <taxon>Tetrahymena</taxon>
    </lineage>
</organism>
<evidence type="ECO:0000313" key="4">
    <source>
        <dbReference type="Proteomes" id="UP000009168"/>
    </source>
</evidence>
<accession>I7M999</accession>
<name>I7M999_TETTS</name>
<gene>
    <name evidence="3" type="ORF">TTHERM_00317450</name>
</gene>
<proteinExistence type="predicted"/>
<evidence type="ECO:0000256" key="2">
    <source>
        <dbReference type="SAM" id="MobiDB-lite"/>
    </source>
</evidence>